<feature type="transmembrane region" description="Helical" evidence="1">
    <location>
        <begin position="129"/>
        <end position="148"/>
    </location>
</feature>
<evidence type="ECO:0000313" key="2">
    <source>
        <dbReference type="EMBL" id="KLO12468.1"/>
    </source>
</evidence>
<name>A0A0H2RSR6_9AGAM</name>
<reference evidence="2 3" key="1">
    <citation type="submission" date="2015-04" db="EMBL/GenBank/DDBJ databases">
        <title>Complete genome sequence of Schizopora paradoxa KUC8140, a cosmopolitan wood degrader in East Asia.</title>
        <authorList>
            <consortium name="DOE Joint Genome Institute"/>
            <person name="Min B."/>
            <person name="Park H."/>
            <person name="Jang Y."/>
            <person name="Kim J.-J."/>
            <person name="Kim K.H."/>
            <person name="Pangilinan J."/>
            <person name="Lipzen A."/>
            <person name="Riley R."/>
            <person name="Grigoriev I.V."/>
            <person name="Spatafora J.W."/>
            <person name="Choi I.-G."/>
        </authorList>
    </citation>
    <scope>NUCLEOTIDE SEQUENCE [LARGE SCALE GENOMIC DNA]</scope>
    <source>
        <strain evidence="2 3">KUC8140</strain>
    </source>
</reference>
<feature type="transmembrane region" description="Helical" evidence="1">
    <location>
        <begin position="23"/>
        <end position="43"/>
    </location>
</feature>
<feature type="transmembrane region" description="Helical" evidence="1">
    <location>
        <begin position="224"/>
        <end position="252"/>
    </location>
</feature>
<keyword evidence="1" id="KW-0472">Membrane</keyword>
<proteinExistence type="predicted"/>
<evidence type="ECO:0000256" key="1">
    <source>
        <dbReference type="SAM" id="Phobius"/>
    </source>
</evidence>
<sequence>MYFVLNRFEPSSLFPRMPTFEDVHALASISIVTSYMCIVHAQASIAGFMKELRSCPSTYDGIGKTVDSSGLTPCQSKSRFIHHAVALALILIGLVIYSCYPVFLALFGFFMSLFRWFVLRPTKAVVTRAFNVVLFPLRLVRFLAVSLVRFVVKRAFALLLCTVVFFTALWMSEDRGALLETMYSGTGVFSPTKTLADGVVFVGGAYLELYSSGMAYYSRICGEWLLRALVVSDASLCCNVLTTYVVCGIVLVRGSCGRCVRPVA</sequence>
<evidence type="ECO:0000313" key="3">
    <source>
        <dbReference type="Proteomes" id="UP000053477"/>
    </source>
</evidence>
<dbReference type="EMBL" id="KQ085977">
    <property type="protein sequence ID" value="KLO12468.1"/>
    <property type="molecule type" value="Genomic_DNA"/>
</dbReference>
<feature type="transmembrane region" description="Helical" evidence="1">
    <location>
        <begin position="84"/>
        <end position="117"/>
    </location>
</feature>
<keyword evidence="1" id="KW-0812">Transmembrane</keyword>
<accession>A0A0H2RSR6</accession>
<dbReference type="AlphaFoldDB" id="A0A0H2RSR6"/>
<gene>
    <name evidence="2" type="ORF">SCHPADRAFT_417404</name>
</gene>
<keyword evidence="1" id="KW-1133">Transmembrane helix</keyword>
<feature type="transmembrane region" description="Helical" evidence="1">
    <location>
        <begin position="155"/>
        <end position="172"/>
    </location>
</feature>
<protein>
    <submittedName>
        <fullName evidence="2">Uncharacterized protein</fullName>
    </submittedName>
</protein>
<dbReference type="Proteomes" id="UP000053477">
    <property type="component" value="Unassembled WGS sequence"/>
</dbReference>
<organism evidence="2 3">
    <name type="scientific">Schizopora paradoxa</name>
    <dbReference type="NCBI Taxonomy" id="27342"/>
    <lineage>
        <taxon>Eukaryota</taxon>
        <taxon>Fungi</taxon>
        <taxon>Dikarya</taxon>
        <taxon>Basidiomycota</taxon>
        <taxon>Agaricomycotina</taxon>
        <taxon>Agaricomycetes</taxon>
        <taxon>Hymenochaetales</taxon>
        <taxon>Schizoporaceae</taxon>
        <taxon>Schizopora</taxon>
    </lineage>
</organism>
<dbReference type="InParanoid" id="A0A0H2RSR6"/>
<keyword evidence="3" id="KW-1185">Reference proteome</keyword>